<dbReference type="Proteomes" id="UP000499080">
    <property type="component" value="Unassembled WGS sequence"/>
</dbReference>
<evidence type="ECO:0000313" key="2">
    <source>
        <dbReference type="Proteomes" id="UP000499080"/>
    </source>
</evidence>
<dbReference type="EMBL" id="BGPR01005940">
    <property type="protein sequence ID" value="GBN14722.1"/>
    <property type="molecule type" value="Genomic_DNA"/>
</dbReference>
<proteinExistence type="predicted"/>
<evidence type="ECO:0000313" key="1">
    <source>
        <dbReference type="EMBL" id="GBN14722.1"/>
    </source>
</evidence>
<name>A0A4Y2LJE5_ARAVE</name>
<gene>
    <name evidence="1" type="ORF">AVEN_256592_1</name>
</gene>
<organism evidence="1 2">
    <name type="scientific">Araneus ventricosus</name>
    <name type="common">Orbweaver spider</name>
    <name type="synonym">Epeira ventricosa</name>
    <dbReference type="NCBI Taxonomy" id="182803"/>
    <lineage>
        <taxon>Eukaryota</taxon>
        <taxon>Metazoa</taxon>
        <taxon>Ecdysozoa</taxon>
        <taxon>Arthropoda</taxon>
        <taxon>Chelicerata</taxon>
        <taxon>Arachnida</taxon>
        <taxon>Araneae</taxon>
        <taxon>Araneomorphae</taxon>
        <taxon>Entelegynae</taxon>
        <taxon>Araneoidea</taxon>
        <taxon>Araneidae</taxon>
        <taxon>Araneus</taxon>
    </lineage>
</organism>
<reference evidence="1 2" key="1">
    <citation type="journal article" date="2019" name="Sci. Rep.">
        <title>Orb-weaving spider Araneus ventricosus genome elucidates the spidroin gene catalogue.</title>
        <authorList>
            <person name="Kono N."/>
            <person name="Nakamura H."/>
            <person name="Ohtoshi R."/>
            <person name="Moran D.A.P."/>
            <person name="Shinohara A."/>
            <person name="Yoshida Y."/>
            <person name="Fujiwara M."/>
            <person name="Mori M."/>
            <person name="Tomita M."/>
            <person name="Arakawa K."/>
        </authorList>
    </citation>
    <scope>NUCLEOTIDE SEQUENCE [LARGE SCALE GENOMIC DNA]</scope>
</reference>
<accession>A0A4Y2LJE5</accession>
<comment type="caution">
    <text evidence="1">The sequence shown here is derived from an EMBL/GenBank/DDBJ whole genome shotgun (WGS) entry which is preliminary data.</text>
</comment>
<dbReference type="AlphaFoldDB" id="A0A4Y2LJE5"/>
<keyword evidence="2" id="KW-1185">Reference proteome</keyword>
<protein>
    <submittedName>
        <fullName evidence="1">Uncharacterized protein</fullName>
    </submittedName>
</protein>
<sequence length="110" mass="12514">MNPIFSADATHCLNELYQGVFRGQVAKVTHSSGPMPSVRLPVFLWESVLQKMVGEAKHIQVWHQPPESSQAIYLPPFLLFVLAPTLLGWDCPTHESNSLWWFSSLEHICR</sequence>